<dbReference type="InterPro" id="IPR000306">
    <property type="entry name" value="Znf_FYVE"/>
</dbReference>
<feature type="region of interest" description="Disordered" evidence="9">
    <location>
        <begin position="306"/>
        <end position="362"/>
    </location>
</feature>
<dbReference type="InterPro" id="IPR017455">
    <property type="entry name" value="Znf_FYVE-rel"/>
</dbReference>
<dbReference type="Proteomes" id="UP001174909">
    <property type="component" value="Unassembled WGS sequence"/>
</dbReference>
<dbReference type="GO" id="GO:0005737">
    <property type="term" value="C:cytoplasm"/>
    <property type="evidence" value="ECO:0007669"/>
    <property type="project" value="TreeGrafter"/>
</dbReference>
<keyword evidence="2" id="KW-0963">Cytoplasm</keyword>
<feature type="compositionally biased region" description="Pro residues" evidence="9">
    <location>
        <begin position="199"/>
        <end position="210"/>
    </location>
</feature>
<feature type="compositionally biased region" description="Pro residues" evidence="9">
    <location>
        <begin position="1"/>
        <end position="14"/>
    </location>
</feature>
<sequence>MVGPPSFPPPPPPEDASSSPPLGHTYEAPPTLANGRCTGDATPKVPKEPAKPPPTAAFAIDDDIEDERTPGYEIVTRVKKSRAKSAKKSSRVDAPVNESPPTKQRSLPEDIVAGLKPPLPAPALFKDVNAKSSARSAVTQRSPHLYEAVSDDVIESNRPNQPLPNVAVPRCSHTYETLEDVKKARPTKGRPLTTKKRPPPPAPPTKPDNGPPIAETTDGATDLPTSRVARRSALNSSSSIVSPVTEIVSNPMSYLGANMAGKRLTVDIQYDADEEEERETNEPKFLFTKGRLSHFIPVGQEKPEAVALSPGHSSTTQSSSSVSVYEEDSDADIMYSTEWESTSGEEDEEEEEEEEEGEEGRVIAHKPPRTKTFYIAQEILTTERTYVKGLKLIDRDFRSTILSANRAHDKPILSEDTLKLILGNVSSILTLNAGMLAELEERMKMWDTDPRIGDIILNRAPYLKIYSEYISRFDKALKTLEEATRKNPNFARALREFEAQPSCAQLPLAGYMLETVQRIPRYKLLLTDYVKHLPENSPDRTPSEKALGIISSVATHVNETIRQMDNFKKVMEVRKKLIGDTGDTLITPYRKLIKEGMLLKFSRKEPQPRMFFLFNDILIYASSIPPTNATYKVIKRIPLEGMRVEMLNDPDMRHGFQIISTCKSFRLEASSNEDLHQWMSAFDTAIKEHREKAQSRRSIREQLNPDGGEECERIPLGHLAPPWLPDSAVSMCQLCSVQFTVTRRRHHCRACGQIFCSDCSSYLAPLRYKSDKLGRVCQSCYEGINGVSGPGDDRSLKRGVASRPGKPLKINLPSVLKEVKARDQNAQISGYLLSHATRSRRWKKKWFIVYNLVLYEFEKHEDVTAKSSVALPSYQIDATCRQDQHVFCLKHPGTGKLYFKADTEDQRDRWLEVLEKAVKGEIGSPQHPPAPHTPIRASSPQPDDASL</sequence>
<dbReference type="InterPro" id="IPR013083">
    <property type="entry name" value="Znf_RING/FYVE/PHD"/>
</dbReference>
<dbReference type="GO" id="GO:0005856">
    <property type="term" value="C:cytoskeleton"/>
    <property type="evidence" value="ECO:0007669"/>
    <property type="project" value="UniProtKB-SubCell"/>
</dbReference>
<reference evidence="13" key="1">
    <citation type="submission" date="2023-03" db="EMBL/GenBank/DDBJ databases">
        <authorList>
            <person name="Steffen K."/>
            <person name="Cardenas P."/>
        </authorList>
    </citation>
    <scope>NUCLEOTIDE SEQUENCE</scope>
</reference>
<evidence type="ECO:0000256" key="1">
    <source>
        <dbReference type="ARBA" id="ARBA00004245"/>
    </source>
</evidence>
<feature type="domain" description="FYVE-type" evidence="12">
    <location>
        <begin position="726"/>
        <end position="785"/>
    </location>
</feature>
<dbReference type="Gene3D" id="1.20.900.10">
    <property type="entry name" value="Dbl homology (DH) domain"/>
    <property type="match status" value="1"/>
</dbReference>
<dbReference type="InterPro" id="IPR000219">
    <property type="entry name" value="DH_dom"/>
</dbReference>
<dbReference type="CDD" id="cd00160">
    <property type="entry name" value="RhoGEF"/>
    <property type="match status" value="1"/>
</dbReference>
<dbReference type="Pfam" id="PF00169">
    <property type="entry name" value="PH"/>
    <property type="match status" value="2"/>
</dbReference>
<dbReference type="PROSITE" id="PS50010">
    <property type="entry name" value="DH_2"/>
    <property type="match status" value="1"/>
</dbReference>
<dbReference type="GO" id="GO:0008270">
    <property type="term" value="F:zinc ion binding"/>
    <property type="evidence" value="ECO:0007669"/>
    <property type="project" value="UniProtKB-KW"/>
</dbReference>
<dbReference type="SUPFAM" id="SSF48065">
    <property type="entry name" value="DBL homology domain (DH-domain)"/>
    <property type="match status" value="1"/>
</dbReference>
<keyword evidence="5 8" id="KW-0863">Zinc-finger</keyword>
<feature type="compositionally biased region" description="Basic residues" evidence="9">
    <location>
        <begin position="77"/>
        <end position="89"/>
    </location>
</feature>
<dbReference type="Gene3D" id="3.30.40.10">
    <property type="entry name" value="Zinc/RING finger domain, C3HC4 (zinc finger)"/>
    <property type="match status" value="1"/>
</dbReference>
<feature type="region of interest" description="Disordered" evidence="9">
    <location>
        <begin position="920"/>
        <end position="947"/>
    </location>
</feature>
<comment type="subcellular location">
    <subcellularLocation>
        <location evidence="1">Cytoplasm</location>
        <location evidence="1">Cytoskeleton</location>
    </subcellularLocation>
</comment>
<name>A0AA35WKZ9_GEOBA</name>
<dbReference type="SMART" id="SM00064">
    <property type="entry name" value="FYVE"/>
    <property type="match status" value="1"/>
</dbReference>
<dbReference type="InterPro" id="IPR011993">
    <property type="entry name" value="PH-like_dom_sf"/>
</dbReference>
<evidence type="ECO:0000256" key="6">
    <source>
        <dbReference type="ARBA" id="ARBA00022833"/>
    </source>
</evidence>
<dbReference type="GO" id="GO:0005085">
    <property type="term" value="F:guanyl-nucleotide exchange factor activity"/>
    <property type="evidence" value="ECO:0007669"/>
    <property type="project" value="UniProtKB-KW"/>
</dbReference>
<evidence type="ECO:0000259" key="12">
    <source>
        <dbReference type="PROSITE" id="PS50178"/>
    </source>
</evidence>
<evidence type="ECO:0000313" key="13">
    <source>
        <dbReference type="EMBL" id="CAI8017667.1"/>
    </source>
</evidence>
<evidence type="ECO:0000256" key="3">
    <source>
        <dbReference type="ARBA" id="ARBA00022658"/>
    </source>
</evidence>
<feature type="compositionally biased region" description="Acidic residues" evidence="9">
    <location>
        <begin position="343"/>
        <end position="358"/>
    </location>
</feature>
<gene>
    <name evidence="13" type="ORF">GBAR_LOCUS10692</name>
</gene>
<evidence type="ECO:0000259" key="10">
    <source>
        <dbReference type="PROSITE" id="PS50003"/>
    </source>
</evidence>
<dbReference type="PANTHER" id="PTHR12673">
    <property type="entry name" value="FACIOGENITAL DYSPLASIA PROTEIN"/>
    <property type="match status" value="1"/>
</dbReference>
<keyword evidence="14" id="KW-1185">Reference proteome</keyword>
<keyword evidence="4" id="KW-0479">Metal-binding</keyword>
<keyword evidence="7" id="KW-0206">Cytoskeleton</keyword>
<evidence type="ECO:0000256" key="7">
    <source>
        <dbReference type="ARBA" id="ARBA00023212"/>
    </source>
</evidence>
<feature type="compositionally biased region" description="Basic residues" evidence="9">
    <location>
        <begin position="184"/>
        <end position="198"/>
    </location>
</feature>
<dbReference type="InterPro" id="IPR051092">
    <property type="entry name" value="FYVE_RhoGEF_PH"/>
</dbReference>
<dbReference type="SMART" id="SM00233">
    <property type="entry name" value="PH"/>
    <property type="match status" value="2"/>
</dbReference>
<dbReference type="SMART" id="SM00325">
    <property type="entry name" value="RhoGEF"/>
    <property type="match status" value="1"/>
</dbReference>
<dbReference type="SUPFAM" id="SSF57903">
    <property type="entry name" value="FYVE/PHD zinc finger"/>
    <property type="match status" value="1"/>
</dbReference>
<evidence type="ECO:0000256" key="8">
    <source>
        <dbReference type="PROSITE-ProRule" id="PRU00091"/>
    </source>
</evidence>
<dbReference type="PANTHER" id="PTHR12673:SF267">
    <property type="entry name" value="PROTEIN CBG10230"/>
    <property type="match status" value="1"/>
</dbReference>
<feature type="domain" description="DH" evidence="11">
    <location>
        <begin position="371"/>
        <end position="560"/>
    </location>
</feature>
<feature type="domain" description="PH" evidence="10">
    <location>
        <begin position="591"/>
        <end position="687"/>
    </location>
</feature>
<evidence type="ECO:0000256" key="5">
    <source>
        <dbReference type="ARBA" id="ARBA00022771"/>
    </source>
</evidence>
<organism evidence="13 14">
    <name type="scientific">Geodia barretti</name>
    <name type="common">Barrett's horny sponge</name>
    <dbReference type="NCBI Taxonomy" id="519541"/>
    <lineage>
        <taxon>Eukaryota</taxon>
        <taxon>Metazoa</taxon>
        <taxon>Porifera</taxon>
        <taxon>Demospongiae</taxon>
        <taxon>Heteroscleromorpha</taxon>
        <taxon>Tetractinellida</taxon>
        <taxon>Astrophorina</taxon>
        <taxon>Geodiidae</taxon>
        <taxon>Geodia</taxon>
    </lineage>
</organism>
<dbReference type="Pfam" id="PF01363">
    <property type="entry name" value="FYVE"/>
    <property type="match status" value="1"/>
</dbReference>
<dbReference type="InterPro" id="IPR001849">
    <property type="entry name" value="PH_domain"/>
</dbReference>
<keyword evidence="3" id="KW-0344">Guanine-nucleotide releasing factor</keyword>
<feature type="domain" description="PH" evidence="10">
    <location>
        <begin position="825"/>
        <end position="919"/>
    </location>
</feature>
<keyword evidence="6" id="KW-0862">Zinc</keyword>
<dbReference type="Pfam" id="PF00621">
    <property type="entry name" value="RhoGEF"/>
    <property type="match status" value="1"/>
</dbReference>
<dbReference type="EMBL" id="CASHTH010001646">
    <property type="protein sequence ID" value="CAI8017667.1"/>
    <property type="molecule type" value="Genomic_DNA"/>
</dbReference>
<evidence type="ECO:0000259" key="11">
    <source>
        <dbReference type="PROSITE" id="PS50010"/>
    </source>
</evidence>
<evidence type="ECO:0000256" key="4">
    <source>
        <dbReference type="ARBA" id="ARBA00022723"/>
    </source>
</evidence>
<dbReference type="InterPro" id="IPR011011">
    <property type="entry name" value="Znf_FYVE_PHD"/>
</dbReference>
<evidence type="ECO:0000256" key="9">
    <source>
        <dbReference type="SAM" id="MobiDB-lite"/>
    </source>
</evidence>
<dbReference type="PROSITE" id="PS50178">
    <property type="entry name" value="ZF_FYVE"/>
    <property type="match status" value="1"/>
</dbReference>
<feature type="region of interest" description="Disordered" evidence="9">
    <location>
        <begin position="1"/>
        <end position="117"/>
    </location>
</feature>
<dbReference type="SUPFAM" id="SSF50729">
    <property type="entry name" value="PH domain-like"/>
    <property type="match status" value="2"/>
</dbReference>
<feature type="region of interest" description="Disordered" evidence="9">
    <location>
        <begin position="151"/>
        <end position="235"/>
    </location>
</feature>
<evidence type="ECO:0000256" key="2">
    <source>
        <dbReference type="ARBA" id="ARBA00022490"/>
    </source>
</evidence>
<dbReference type="InterPro" id="IPR035899">
    <property type="entry name" value="DBL_dom_sf"/>
</dbReference>
<feature type="compositionally biased region" description="Low complexity" evidence="9">
    <location>
        <begin position="313"/>
        <end position="324"/>
    </location>
</feature>
<proteinExistence type="predicted"/>
<dbReference type="PROSITE" id="PS50003">
    <property type="entry name" value="PH_DOMAIN"/>
    <property type="match status" value="2"/>
</dbReference>
<comment type="caution">
    <text evidence="13">The sequence shown here is derived from an EMBL/GenBank/DDBJ whole genome shotgun (WGS) entry which is preliminary data.</text>
</comment>
<evidence type="ECO:0000313" key="14">
    <source>
        <dbReference type="Proteomes" id="UP001174909"/>
    </source>
</evidence>
<protein>
    <submittedName>
        <fullName evidence="13">FYVE, RhoGEF and PH domain-containing protein 6</fullName>
    </submittedName>
</protein>
<dbReference type="Gene3D" id="2.30.29.30">
    <property type="entry name" value="Pleckstrin-homology domain (PH domain)/Phosphotyrosine-binding domain (PTB)"/>
    <property type="match status" value="2"/>
</dbReference>
<dbReference type="AlphaFoldDB" id="A0AA35WKZ9"/>
<accession>A0AA35WKZ9</accession>